<evidence type="ECO:0000256" key="4">
    <source>
        <dbReference type="SAM" id="MobiDB-lite"/>
    </source>
</evidence>
<feature type="compositionally biased region" description="Basic residues" evidence="4">
    <location>
        <begin position="76"/>
        <end position="102"/>
    </location>
</feature>
<protein>
    <recommendedName>
        <fullName evidence="3">50S ribosomal protein L24e</fullName>
    </recommendedName>
</protein>
<feature type="compositionally biased region" description="Basic and acidic residues" evidence="4">
    <location>
        <begin position="58"/>
        <end position="75"/>
    </location>
</feature>
<evidence type="ECO:0000256" key="2">
    <source>
        <dbReference type="ARBA" id="ARBA00022771"/>
    </source>
</evidence>
<keyword evidence="2" id="KW-0479">Metal-binding</keyword>
<dbReference type="SUPFAM" id="SSF57716">
    <property type="entry name" value="Glucocorticoid receptor-like (DNA-binding domain)"/>
    <property type="match status" value="1"/>
</dbReference>
<dbReference type="PROSITE" id="PS01073">
    <property type="entry name" value="RIBOSOMAL_L24E"/>
    <property type="match status" value="1"/>
</dbReference>
<dbReference type="Gene3D" id="2.30.170.20">
    <property type="entry name" value="Ribosomal protein L24e"/>
    <property type="match status" value="1"/>
</dbReference>
<keyword evidence="2" id="KW-0863">Zinc-finger</keyword>
<keyword evidence="2" id="KW-0862">Zinc</keyword>
<accession>A0A938YV26</accession>
<evidence type="ECO:0000256" key="1">
    <source>
        <dbReference type="ARBA" id="ARBA00005647"/>
    </source>
</evidence>
<sequence length="102" mass="11807">MAKCSFCGKTLTPGTGLLFVRKDATASFFCSSKCERNLLKLSRHSGITRWTETFHAAKRLEKQKEKQKEGQGQEKKKTKAKPKKRKKGKKRGKKKRPKKRKR</sequence>
<organism evidence="6 7">
    <name type="scientific">Candidatus Iainarchaeum sp</name>
    <dbReference type="NCBI Taxonomy" id="3101447"/>
    <lineage>
        <taxon>Archaea</taxon>
        <taxon>Candidatus Iainarchaeota</taxon>
        <taxon>Candidatus Iainarchaeia</taxon>
        <taxon>Candidatus Iainarchaeales</taxon>
        <taxon>Candidatus Iainarchaeaceae</taxon>
        <taxon>Candidatus Iainarchaeum</taxon>
    </lineage>
</organism>
<evidence type="ECO:0000259" key="5">
    <source>
        <dbReference type="SMART" id="SM00746"/>
    </source>
</evidence>
<evidence type="ECO:0000313" key="6">
    <source>
        <dbReference type="EMBL" id="MBN2067664.1"/>
    </source>
</evidence>
<dbReference type="Pfam" id="PF01246">
    <property type="entry name" value="Ribosomal_L24e"/>
    <property type="match status" value="1"/>
</dbReference>
<dbReference type="GO" id="GO:0005840">
    <property type="term" value="C:ribosome"/>
    <property type="evidence" value="ECO:0007669"/>
    <property type="project" value="UniProtKB-KW"/>
</dbReference>
<dbReference type="GO" id="GO:0008270">
    <property type="term" value="F:zinc ion binding"/>
    <property type="evidence" value="ECO:0007669"/>
    <property type="project" value="UniProtKB-KW"/>
</dbReference>
<dbReference type="Proteomes" id="UP000809243">
    <property type="component" value="Unassembled WGS sequence"/>
</dbReference>
<evidence type="ECO:0000256" key="3">
    <source>
        <dbReference type="ARBA" id="ARBA00035507"/>
    </source>
</evidence>
<feature type="domain" description="TRASH" evidence="5">
    <location>
        <begin position="4"/>
        <end position="42"/>
    </location>
</feature>
<dbReference type="InterPro" id="IPR038630">
    <property type="entry name" value="L24e/L24_sf"/>
</dbReference>
<proteinExistence type="inferred from homology"/>
<evidence type="ECO:0000313" key="7">
    <source>
        <dbReference type="Proteomes" id="UP000809243"/>
    </source>
</evidence>
<keyword evidence="6" id="KW-0689">Ribosomal protein</keyword>
<dbReference type="AlphaFoldDB" id="A0A938YV26"/>
<dbReference type="InterPro" id="IPR000988">
    <property type="entry name" value="Ribosomal_eL24-rel_N"/>
</dbReference>
<feature type="region of interest" description="Disordered" evidence="4">
    <location>
        <begin position="58"/>
        <end position="102"/>
    </location>
</feature>
<reference evidence="6" key="1">
    <citation type="submission" date="2021-01" db="EMBL/GenBank/DDBJ databases">
        <title>Active Sulfur Cycling in an Early Earth Analoge.</title>
        <authorList>
            <person name="Hahn C.R."/>
            <person name="Youssef N.H."/>
            <person name="Elshahed M."/>
        </authorList>
    </citation>
    <scope>NUCLEOTIDE SEQUENCE</scope>
    <source>
        <strain evidence="6">Zod_Metabat.1151</strain>
    </source>
</reference>
<dbReference type="EMBL" id="JAFGDB010000073">
    <property type="protein sequence ID" value="MBN2067664.1"/>
    <property type="molecule type" value="Genomic_DNA"/>
</dbReference>
<keyword evidence="6" id="KW-0687">Ribonucleoprotein</keyword>
<dbReference type="SMART" id="SM00746">
    <property type="entry name" value="TRASH"/>
    <property type="match status" value="1"/>
</dbReference>
<comment type="caution">
    <text evidence="6">The sequence shown here is derived from an EMBL/GenBank/DDBJ whole genome shotgun (WGS) entry which is preliminary data.</text>
</comment>
<dbReference type="InterPro" id="IPR011017">
    <property type="entry name" value="TRASH_dom"/>
</dbReference>
<comment type="similarity">
    <text evidence="1">Belongs to the eukaryotic ribosomal protein eL24 family.</text>
</comment>
<gene>
    <name evidence="6" type="ORF">JW744_04310</name>
</gene>
<dbReference type="InterPro" id="IPR023442">
    <property type="entry name" value="Ribosomal_eL24_CS"/>
</dbReference>
<name>A0A938YV26_9ARCH</name>